<evidence type="ECO:0000313" key="2">
    <source>
        <dbReference type="EMBL" id="SNR56572.1"/>
    </source>
</evidence>
<dbReference type="RefSeq" id="WP_089301509.1">
    <property type="nucleotide sequence ID" value="NZ_FZNW01000010.1"/>
</dbReference>
<dbReference type="Proteomes" id="UP000198348">
    <property type="component" value="Unassembled WGS sequence"/>
</dbReference>
<name>A0A238XD49_9PSEU</name>
<evidence type="ECO:0000256" key="1">
    <source>
        <dbReference type="SAM" id="MobiDB-lite"/>
    </source>
</evidence>
<feature type="compositionally biased region" description="Basic and acidic residues" evidence="1">
    <location>
        <begin position="1"/>
        <end position="15"/>
    </location>
</feature>
<protein>
    <recommendedName>
        <fullName evidence="4">DUF2771 domain-containing protein</fullName>
    </recommendedName>
</protein>
<keyword evidence="3" id="KW-1185">Reference proteome</keyword>
<accession>A0A238XD49</accession>
<dbReference type="EMBL" id="FZNW01000010">
    <property type="protein sequence ID" value="SNR56572.1"/>
    <property type="molecule type" value="Genomic_DNA"/>
</dbReference>
<evidence type="ECO:0008006" key="4">
    <source>
        <dbReference type="Google" id="ProtNLM"/>
    </source>
</evidence>
<organism evidence="2 3">
    <name type="scientific">Haloechinothrix alba</name>
    <dbReference type="NCBI Taxonomy" id="664784"/>
    <lineage>
        <taxon>Bacteria</taxon>
        <taxon>Bacillati</taxon>
        <taxon>Actinomycetota</taxon>
        <taxon>Actinomycetes</taxon>
        <taxon>Pseudonocardiales</taxon>
        <taxon>Pseudonocardiaceae</taxon>
        <taxon>Haloechinothrix</taxon>
    </lineage>
</organism>
<proteinExistence type="predicted"/>
<feature type="region of interest" description="Disordered" evidence="1">
    <location>
        <begin position="1"/>
        <end position="22"/>
    </location>
</feature>
<sequence>MAVRDARSPDPAGERRPRRGVKPAVLAGTAGAVFAVAGCGEVGPPEITIYSDGEAIQVEPFTYCDVEVTECDNDETHEYALPTRPGQPAQISVPGEVAETPWLVNVQAADADGTPLPVQQEYFSPGEAHAFTAEPPSPDATLLIVEVQQMGAAFAADQEGEPIRDEEGAMQPVTRGIWPVAFEARS</sequence>
<gene>
    <name evidence="2" type="ORF">SAMN06265360_11083</name>
</gene>
<dbReference type="AlphaFoldDB" id="A0A238XD49"/>
<evidence type="ECO:0000313" key="3">
    <source>
        <dbReference type="Proteomes" id="UP000198348"/>
    </source>
</evidence>
<reference evidence="3" key="1">
    <citation type="submission" date="2017-06" db="EMBL/GenBank/DDBJ databases">
        <authorList>
            <person name="Varghese N."/>
            <person name="Submissions S."/>
        </authorList>
    </citation>
    <scope>NUCLEOTIDE SEQUENCE [LARGE SCALE GENOMIC DNA]</scope>
    <source>
        <strain evidence="3">DSM 45207</strain>
    </source>
</reference>
<dbReference type="InterPro" id="IPR024495">
    <property type="entry name" value="DUF2771"/>
</dbReference>
<dbReference type="Pfam" id="PF10969">
    <property type="entry name" value="DUF2771"/>
    <property type="match status" value="1"/>
</dbReference>
<dbReference type="OrthoDB" id="4772953at2"/>